<comment type="caution">
    <text evidence="7">The sequence shown here is derived from an EMBL/GenBank/DDBJ whole genome shotgun (WGS) entry which is preliminary data.</text>
</comment>
<protein>
    <submittedName>
        <fullName evidence="7">Gluconokinase</fullName>
    </submittedName>
</protein>
<keyword evidence="2 4" id="KW-0808">Transferase</keyword>
<dbReference type="PANTHER" id="PTHR43095:SF2">
    <property type="entry name" value="GLUCONOKINASE"/>
    <property type="match status" value="1"/>
</dbReference>
<organism evidence="7 8">
    <name type="scientific">Vagococcus carniphilus</name>
    <dbReference type="NCBI Taxonomy" id="218144"/>
    <lineage>
        <taxon>Bacteria</taxon>
        <taxon>Bacillati</taxon>
        <taxon>Bacillota</taxon>
        <taxon>Bacilli</taxon>
        <taxon>Lactobacillales</taxon>
        <taxon>Enterococcaceae</taxon>
        <taxon>Vagococcus</taxon>
    </lineage>
</organism>
<evidence type="ECO:0000313" key="8">
    <source>
        <dbReference type="Proteomes" id="UP001268577"/>
    </source>
</evidence>
<dbReference type="GO" id="GO:0005975">
    <property type="term" value="P:carbohydrate metabolic process"/>
    <property type="evidence" value="ECO:0007669"/>
    <property type="project" value="InterPro"/>
</dbReference>
<name>A0AAW8UAI9_9ENTE</name>
<dbReference type="InterPro" id="IPR018485">
    <property type="entry name" value="FGGY_C"/>
</dbReference>
<gene>
    <name evidence="7" type="ORF">P7H70_09460</name>
</gene>
<dbReference type="Gene3D" id="3.30.420.40">
    <property type="match status" value="2"/>
</dbReference>
<dbReference type="RefSeq" id="WP_311878902.1">
    <property type="nucleotide sequence ID" value="NZ_JARQBZ010000016.1"/>
</dbReference>
<dbReference type="PROSITE" id="PS00445">
    <property type="entry name" value="FGGY_KINASES_2"/>
    <property type="match status" value="1"/>
</dbReference>
<sequence length="468" mass="53250">MYRLAIDVGTTNIKFNIFENYKIKESLEMRVDTYYGDLGKVYQSPERILQQIKRGIKNLTQKGYEIEEVIFSTAMHSIMPIFEEPREEELLIWSDRQAKDFVKTFKQEEKALEFYKKTGTPIHEMSPLMKIAHFKNKGWFSDVKEWIGLKEYLVEAFTGKKVVDYSTASATGLFNIHTKKWDEEILDFAGITQDQLAKLVDTDVYYPITKKQAEAVFLSEEVKVYVGASDGCLASYACYLANGTVNTLTVGTSGAVRKLTKEIELDNEGQTFCYYLTKGYWVVGGASNNGGQVLEWANKMFYSDKTIYKELDHIIKEAPIGSNGIQFLPYITGERAPLWDGDIEGSFSGLTLANKKEDLLRSIIEGVFFNLRLIGDLVSLEPRDVSVSGGLFEEPILTTLAADIFGKNCIQSHYSEPNFGSICLIEKPTSYILSEHKRVFFNEENHKLYNKSYARFAKTVKTELSTKK</sequence>
<feature type="domain" description="Carbohydrate kinase FGGY C-terminal" evidence="6">
    <location>
        <begin position="249"/>
        <end position="408"/>
    </location>
</feature>
<dbReference type="InterPro" id="IPR050406">
    <property type="entry name" value="FGGY_Carb_Kinase"/>
</dbReference>
<dbReference type="InterPro" id="IPR018484">
    <property type="entry name" value="FGGY_N"/>
</dbReference>
<dbReference type="GO" id="GO:0016773">
    <property type="term" value="F:phosphotransferase activity, alcohol group as acceptor"/>
    <property type="evidence" value="ECO:0007669"/>
    <property type="project" value="InterPro"/>
</dbReference>
<dbReference type="InterPro" id="IPR018483">
    <property type="entry name" value="Carb_kinase_FGGY_CS"/>
</dbReference>
<dbReference type="CDD" id="cd07770">
    <property type="entry name" value="ASKHA_NBD_FGGY_GntK"/>
    <property type="match status" value="1"/>
</dbReference>
<feature type="domain" description="Carbohydrate kinase FGGY N-terminal" evidence="5">
    <location>
        <begin position="2"/>
        <end position="234"/>
    </location>
</feature>
<proteinExistence type="inferred from homology"/>
<evidence type="ECO:0000256" key="1">
    <source>
        <dbReference type="ARBA" id="ARBA00009156"/>
    </source>
</evidence>
<keyword evidence="3 4" id="KW-0418">Kinase</keyword>
<evidence type="ECO:0000259" key="6">
    <source>
        <dbReference type="Pfam" id="PF02782"/>
    </source>
</evidence>
<dbReference type="Pfam" id="PF00370">
    <property type="entry name" value="FGGY_N"/>
    <property type="match status" value="1"/>
</dbReference>
<comment type="similarity">
    <text evidence="1 4">Belongs to the FGGY kinase family.</text>
</comment>
<dbReference type="AlphaFoldDB" id="A0AAW8UAI9"/>
<reference evidence="7" key="1">
    <citation type="submission" date="2023-03" db="EMBL/GenBank/DDBJ databases">
        <authorList>
            <person name="Shen W."/>
            <person name="Cai J."/>
        </authorList>
    </citation>
    <scope>NUCLEOTIDE SEQUENCE</scope>
    <source>
        <strain evidence="7">P96-3</strain>
    </source>
</reference>
<evidence type="ECO:0000259" key="5">
    <source>
        <dbReference type="Pfam" id="PF00370"/>
    </source>
</evidence>
<evidence type="ECO:0000256" key="3">
    <source>
        <dbReference type="ARBA" id="ARBA00022777"/>
    </source>
</evidence>
<evidence type="ECO:0000256" key="4">
    <source>
        <dbReference type="RuleBase" id="RU003733"/>
    </source>
</evidence>
<evidence type="ECO:0000313" key="7">
    <source>
        <dbReference type="EMBL" id="MDT2834287.1"/>
    </source>
</evidence>
<dbReference type="Proteomes" id="UP001268577">
    <property type="component" value="Unassembled WGS sequence"/>
</dbReference>
<accession>A0AAW8UAI9</accession>
<dbReference type="GO" id="GO:0016301">
    <property type="term" value="F:kinase activity"/>
    <property type="evidence" value="ECO:0007669"/>
    <property type="project" value="UniProtKB-KW"/>
</dbReference>
<dbReference type="Pfam" id="PF02782">
    <property type="entry name" value="FGGY_C"/>
    <property type="match status" value="1"/>
</dbReference>
<evidence type="ECO:0000256" key="2">
    <source>
        <dbReference type="ARBA" id="ARBA00022679"/>
    </source>
</evidence>
<dbReference type="InterPro" id="IPR043129">
    <property type="entry name" value="ATPase_NBD"/>
</dbReference>
<dbReference type="SUPFAM" id="SSF53067">
    <property type="entry name" value="Actin-like ATPase domain"/>
    <property type="match status" value="2"/>
</dbReference>
<dbReference type="EMBL" id="JARQBZ010000016">
    <property type="protein sequence ID" value="MDT2834287.1"/>
    <property type="molecule type" value="Genomic_DNA"/>
</dbReference>
<dbReference type="InterPro" id="IPR000577">
    <property type="entry name" value="Carb_kinase_FGGY"/>
</dbReference>
<dbReference type="PANTHER" id="PTHR43095">
    <property type="entry name" value="SUGAR KINASE"/>
    <property type="match status" value="1"/>
</dbReference>
<dbReference type="PIRSF" id="PIRSF000538">
    <property type="entry name" value="GlpK"/>
    <property type="match status" value="1"/>
</dbReference>